<evidence type="ECO:0000313" key="3">
    <source>
        <dbReference type="EMBL" id="PKF72681.1"/>
    </source>
</evidence>
<dbReference type="InterPro" id="IPR046462">
    <property type="entry name" value="TerL_nuclease"/>
</dbReference>
<evidence type="ECO:0000259" key="2">
    <source>
        <dbReference type="Pfam" id="PF20441"/>
    </source>
</evidence>
<dbReference type="InterPro" id="IPR005021">
    <property type="entry name" value="Terminase_largesu-like"/>
</dbReference>
<comment type="caution">
    <text evidence="3">The sequence shown here is derived from an EMBL/GenBank/DDBJ whole genome shotgun (WGS) entry which is preliminary data.</text>
</comment>
<gene>
    <name evidence="3" type="ORF">CW360_02905</name>
</gene>
<name>A0A2I0CTK1_9PSED</name>
<sequence>MAAKKTYPLVKAAEAYARQVISGKIPACKWIKLACQRHLDEVKLSKAADFPYYFDPAKAERVAKFLQLLPHTKGKWASKRELIKLEGWQLFSVCIPFGWLRKKDDTRRYRTILIFVPRKNGKSIIGGGVGLYMFTADGEFGAEVYSGATTEKQAWEVFRPAKLMVDRTPELREHFGVEVNASNMCRLSDGSRFEPVIGKPGDGSSPSCAIVDEFHEHQDSTLFDTMETGMGAREQPVMLVITTAGSSIGGPCHQLVRDAERMLEGVIERPDLWAMLYTIDPGDDWTSEAVLIKANPNYGISINGDFLQARQRDAMQSAAKQATFRTKHLNEWVGAKSAWLNMLRWKEAPARKPLAELDGRPCYIGLDLASKIDIAGNLLLFPPVEGDPYWHLHGRYYLPEARVIEELDSNTARYREFDALGLLTLTDGEVIDFEVIKEDLREFAGRFDVQQVAYDPWQATQLAQEMQAEGLLMVEVRQTVQNISEPMKELEALVLQRKLAHGDCPVLTWMASNVVAKLDAKDNIYPNKERPENKIDGIVAAIMALSRAIAGKQEEGPDLSDHIVKHGIRTL</sequence>
<accession>A0A2I0CTK1</accession>
<dbReference type="Pfam" id="PF20441">
    <property type="entry name" value="TerL_nuclease"/>
    <property type="match status" value="1"/>
</dbReference>
<evidence type="ECO:0000259" key="1">
    <source>
        <dbReference type="Pfam" id="PF03354"/>
    </source>
</evidence>
<feature type="domain" description="Terminase large subunit-like ATPase" evidence="1">
    <location>
        <begin position="88"/>
        <end position="260"/>
    </location>
</feature>
<dbReference type="EMBL" id="PIYS01000003">
    <property type="protein sequence ID" value="PKF72681.1"/>
    <property type="molecule type" value="Genomic_DNA"/>
</dbReference>
<feature type="domain" description="Terminase large subunit-like endonuclease" evidence="2">
    <location>
        <begin position="272"/>
        <end position="550"/>
    </location>
</feature>
<dbReference type="InterPro" id="IPR027417">
    <property type="entry name" value="P-loop_NTPase"/>
</dbReference>
<dbReference type="AlphaFoldDB" id="A0A2I0CTK1"/>
<dbReference type="GO" id="GO:0004519">
    <property type="term" value="F:endonuclease activity"/>
    <property type="evidence" value="ECO:0007669"/>
    <property type="project" value="InterPro"/>
</dbReference>
<dbReference type="PANTHER" id="PTHR41287">
    <property type="match status" value="1"/>
</dbReference>
<organism evidence="3 4">
    <name type="scientific">Pseudomonas fluvialis</name>
    <dbReference type="NCBI Taxonomy" id="1793966"/>
    <lineage>
        <taxon>Bacteria</taxon>
        <taxon>Pseudomonadati</taxon>
        <taxon>Pseudomonadota</taxon>
        <taxon>Gammaproteobacteria</taxon>
        <taxon>Pseudomonadales</taxon>
        <taxon>Pseudomonadaceae</taxon>
        <taxon>Pseudomonas</taxon>
    </lineage>
</organism>
<dbReference type="InterPro" id="IPR046461">
    <property type="entry name" value="TerL_ATPase"/>
</dbReference>
<evidence type="ECO:0000313" key="4">
    <source>
        <dbReference type="Proteomes" id="UP000242861"/>
    </source>
</evidence>
<protein>
    <submittedName>
        <fullName evidence="3">Terminase</fullName>
    </submittedName>
</protein>
<reference evidence="4" key="1">
    <citation type="submission" date="2017-12" db="EMBL/GenBank/DDBJ databases">
        <authorList>
            <person name="Yu X.-Y."/>
        </authorList>
    </citation>
    <scope>NUCLEOTIDE SEQUENCE [LARGE SCALE GENOMIC DNA]</scope>
    <source>
        <strain evidence="4">ZYSR67-Z</strain>
    </source>
</reference>
<dbReference type="RefSeq" id="WP_101192692.1">
    <property type="nucleotide sequence ID" value="NZ_PIYS01000003.1"/>
</dbReference>
<proteinExistence type="predicted"/>
<dbReference type="Gene3D" id="3.40.50.300">
    <property type="entry name" value="P-loop containing nucleotide triphosphate hydrolases"/>
    <property type="match status" value="1"/>
</dbReference>
<dbReference type="PANTHER" id="PTHR41287:SF1">
    <property type="entry name" value="PROTEIN YMFN"/>
    <property type="match status" value="1"/>
</dbReference>
<dbReference type="Pfam" id="PF03354">
    <property type="entry name" value="TerL_ATPase"/>
    <property type="match status" value="1"/>
</dbReference>
<dbReference type="Proteomes" id="UP000242861">
    <property type="component" value="Unassembled WGS sequence"/>
</dbReference>